<dbReference type="KEGG" id="sphv:F9278_41715"/>
<reference evidence="1 2" key="1">
    <citation type="submission" date="2019-10" db="EMBL/GenBank/DDBJ databases">
        <title>Streptomyces sp. strain GY16 isolated from leaves of Broussonetia papyrifera.</title>
        <authorList>
            <person name="Mo P."/>
        </authorList>
    </citation>
    <scope>NUCLEOTIDE SEQUENCE [LARGE SCALE GENOMIC DNA]</scope>
    <source>
        <strain evidence="1 2">GY16</strain>
    </source>
</reference>
<accession>A0A5P8KF33</accession>
<proteinExistence type="predicted"/>
<gene>
    <name evidence="1" type="ORF">F9278_41715</name>
</gene>
<evidence type="ECO:0000313" key="2">
    <source>
        <dbReference type="Proteomes" id="UP000327294"/>
    </source>
</evidence>
<dbReference type="RefSeq" id="WP_152172952.1">
    <property type="nucleotide sequence ID" value="NZ_CP045096.1"/>
</dbReference>
<organism evidence="1 2">
    <name type="scientific">Streptomyces phaeolivaceus</name>
    <dbReference type="NCBI Taxonomy" id="2653200"/>
    <lineage>
        <taxon>Bacteria</taxon>
        <taxon>Bacillati</taxon>
        <taxon>Actinomycetota</taxon>
        <taxon>Actinomycetes</taxon>
        <taxon>Kitasatosporales</taxon>
        <taxon>Streptomycetaceae</taxon>
        <taxon>Streptomyces</taxon>
    </lineage>
</organism>
<sequence>MVLVYPFQDSSNFNVWPVRHLAEGNVQLLEEAPIQLEVLLPSARTPVTLTASSVRPPLLQIATVTLEVAA</sequence>
<keyword evidence="2" id="KW-1185">Reference proteome</keyword>
<protein>
    <submittedName>
        <fullName evidence="1">Uncharacterized protein</fullName>
    </submittedName>
</protein>
<evidence type="ECO:0000313" key="1">
    <source>
        <dbReference type="EMBL" id="QFR01625.1"/>
    </source>
</evidence>
<dbReference type="Proteomes" id="UP000327294">
    <property type="component" value="Chromosome"/>
</dbReference>
<name>A0A5P8KF33_9ACTN</name>
<dbReference type="EMBL" id="CP045096">
    <property type="protein sequence ID" value="QFR01625.1"/>
    <property type="molecule type" value="Genomic_DNA"/>
</dbReference>
<dbReference type="AlphaFoldDB" id="A0A5P8KF33"/>